<dbReference type="EMBL" id="KL584833">
    <property type="protein sequence ID" value="KEQ62710.1"/>
    <property type="molecule type" value="Genomic_DNA"/>
</dbReference>
<protein>
    <recommendedName>
        <fullName evidence="1">F-box domain-containing protein</fullName>
    </recommendedName>
</protein>
<feature type="non-terminal residue" evidence="2">
    <location>
        <position position="73"/>
    </location>
</feature>
<dbReference type="SUPFAM" id="SSF81383">
    <property type="entry name" value="F-box domain"/>
    <property type="match status" value="1"/>
</dbReference>
<dbReference type="STRING" id="1043003.A0A074VPP6"/>
<dbReference type="Pfam" id="PF00646">
    <property type="entry name" value="F-box"/>
    <property type="match status" value="1"/>
</dbReference>
<dbReference type="AlphaFoldDB" id="A0A074VPP6"/>
<reference evidence="2 3" key="1">
    <citation type="journal article" date="2014" name="BMC Genomics">
        <title>Genome sequencing of four Aureobasidium pullulans varieties: biotechnological potential, stress tolerance, and description of new species.</title>
        <authorList>
            <person name="Gostin Ar C."/>
            <person name="Ohm R.A."/>
            <person name="Kogej T."/>
            <person name="Sonjak S."/>
            <person name="Turk M."/>
            <person name="Zajc J."/>
            <person name="Zalar P."/>
            <person name="Grube M."/>
            <person name="Sun H."/>
            <person name="Han J."/>
            <person name="Sharma A."/>
            <person name="Chiniquy J."/>
            <person name="Ngan C.Y."/>
            <person name="Lipzen A."/>
            <person name="Barry K."/>
            <person name="Grigoriev I.V."/>
            <person name="Gunde-Cimerman N."/>
        </authorList>
    </citation>
    <scope>NUCLEOTIDE SEQUENCE [LARGE SCALE GENOMIC DNA]</scope>
    <source>
        <strain evidence="2 3">CBS 110374</strain>
    </source>
</reference>
<dbReference type="RefSeq" id="XP_040879733.1">
    <property type="nucleotide sequence ID" value="XM_041019089.1"/>
</dbReference>
<evidence type="ECO:0000313" key="3">
    <source>
        <dbReference type="Proteomes" id="UP000030672"/>
    </source>
</evidence>
<sequence length="73" mass="8428">RYAKKFLTLPDELLIKISDKVAPEDLPNFRLTCKTLANISAKHFGEKRLAHRRFILTEYSLKGLVDMTAHPVF</sequence>
<feature type="non-terminal residue" evidence="2">
    <location>
        <position position="1"/>
    </location>
</feature>
<organism evidence="2 3">
    <name type="scientific">Aureobasidium melanogenum (strain CBS 110374)</name>
    <name type="common">Aureobasidium pullulans var. melanogenum</name>
    <dbReference type="NCBI Taxonomy" id="1043003"/>
    <lineage>
        <taxon>Eukaryota</taxon>
        <taxon>Fungi</taxon>
        <taxon>Dikarya</taxon>
        <taxon>Ascomycota</taxon>
        <taxon>Pezizomycotina</taxon>
        <taxon>Dothideomycetes</taxon>
        <taxon>Dothideomycetidae</taxon>
        <taxon>Dothideales</taxon>
        <taxon>Saccotheciaceae</taxon>
        <taxon>Aureobasidium</taxon>
    </lineage>
</organism>
<dbReference type="HOGENOM" id="CLU_180467_0_0_1"/>
<dbReference type="SMART" id="SM00256">
    <property type="entry name" value="FBOX"/>
    <property type="match status" value="1"/>
</dbReference>
<dbReference type="PROSITE" id="PS50181">
    <property type="entry name" value="FBOX"/>
    <property type="match status" value="1"/>
</dbReference>
<dbReference type="InterPro" id="IPR036047">
    <property type="entry name" value="F-box-like_dom_sf"/>
</dbReference>
<accession>A0A074VPP6</accession>
<dbReference type="CDD" id="cd09917">
    <property type="entry name" value="F-box_SF"/>
    <property type="match status" value="1"/>
</dbReference>
<evidence type="ECO:0000259" key="1">
    <source>
        <dbReference type="PROSITE" id="PS50181"/>
    </source>
</evidence>
<keyword evidence="3" id="KW-1185">Reference proteome</keyword>
<gene>
    <name evidence="2" type="ORF">M437DRAFT_25646</name>
</gene>
<evidence type="ECO:0000313" key="2">
    <source>
        <dbReference type="EMBL" id="KEQ62710.1"/>
    </source>
</evidence>
<name>A0A074VPP6_AURM1</name>
<dbReference type="Proteomes" id="UP000030672">
    <property type="component" value="Unassembled WGS sequence"/>
</dbReference>
<feature type="domain" description="F-box" evidence="1">
    <location>
        <begin position="3"/>
        <end position="49"/>
    </location>
</feature>
<dbReference type="GeneID" id="63912462"/>
<dbReference type="InterPro" id="IPR001810">
    <property type="entry name" value="F-box_dom"/>
</dbReference>
<proteinExistence type="predicted"/>